<accession>A0A8H5GU05</accession>
<dbReference type="EMBL" id="JAACJN010000118">
    <property type="protein sequence ID" value="KAF5371036.1"/>
    <property type="molecule type" value="Genomic_DNA"/>
</dbReference>
<dbReference type="Proteomes" id="UP000518752">
    <property type="component" value="Unassembled WGS sequence"/>
</dbReference>
<proteinExistence type="predicted"/>
<feature type="region of interest" description="Disordered" evidence="1">
    <location>
        <begin position="1"/>
        <end position="31"/>
    </location>
</feature>
<gene>
    <name evidence="2" type="ORF">D9757_010304</name>
</gene>
<sequence>MNSSRSFPISLPRQIATSVQPPESSSSSSVRRIRKELFVDSNRVAAAAQDHCHHPMPPLTPTTDVIITPSSASSFSDDSTPIDAMDIWRTYTKRSIDDRQGRAPLTCIWNVGSAAEEGQVVECGYGATPKLMRRHVQTTHMHIK</sequence>
<keyword evidence="3" id="KW-1185">Reference proteome</keyword>
<evidence type="ECO:0000256" key="1">
    <source>
        <dbReference type="SAM" id="MobiDB-lite"/>
    </source>
</evidence>
<organism evidence="2 3">
    <name type="scientific">Collybiopsis confluens</name>
    <dbReference type="NCBI Taxonomy" id="2823264"/>
    <lineage>
        <taxon>Eukaryota</taxon>
        <taxon>Fungi</taxon>
        <taxon>Dikarya</taxon>
        <taxon>Basidiomycota</taxon>
        <taxon>Agaricomycotina</taxon>
        <taxon>Agaricomycetes</taxon>
        <taxon>Agaricomycetidae</taxon>
        <taxon>Agaricales</taxon>
        <taxon>Marasmiineae</taxon>
        <taxon>Omphalotaceae</taxon>
        <taxon>Collybiopsis</taxon>
    </lineage>
</organism>
<protein>
    <submittedName>
        <fullName evidence="2">Uncharacterized protein</fullName>
    </submittedName>
</protein>
<dbReference type="AlphaFoldDB" id="A0A8H5GU05"/>
<evidence type="ECO:0000313" key="2">
    <source>
        <dbReference type="EMBL" id="KAF5371036.1"/>
    </source>
</evidence>
<name>A0A8H5GU05_9AGAR</name>
<evidence type="ECO:0000313" key="3">
    <source>
        <dbReference type="Proteomes" id="UP000518752"/>
    </source>
</evidence>
<comment type="caution">
    <text evidence="2">The sequence shown here is derived from an EMBL/GenBank/DDBJ whole genome shotgun (WGS) entry which is preliminary data.</text>
</comment>
<reference evidence="2 3" key="1">
    <citation type="journal article" date="2020" name="ISME J.">
        <title>Uncovering the hidden diversity of litter-decomposition mechanisms in mushroom-forming fungi.</title>
        <authorList>
            <person name="Floudas D."/>
            <person name="Bentzer J."/>
            <person name="Ahren D."/>
            <person name="Johansson T."/>
            <person name="Persson P."/>
            <person name="Tunlid A."/>
        </authorList>
    </citation>
    <scope>NUCLEOTIDE SEQUENCE [LARGE SCALE GENOMIC DNA]</scope>
    <source>
        <strain evidence="2 3">CBS 406.79</strain>
    </source>
</reference>
<dbReference type="OrthoDB" id="654211at2759"/>